<proteinExistence type="predicted"/>
<feature type="region of interest" description="Disordered" evidence="1">
    <location>
        <begin position="1"/>
        <end position="28"/>
    </location>
</feature>
<dbReference type="EMBL" id="BGZK01000036">
    <property type="protein sequence ID" value="GBP09651.1"/>
    <property type="molecule type" value="Genomic_DNA"/>
</dbReference>
<comment type="caution">
    <text evidence="2">The sequence shown here is derived from an EMBL/GenBank/DDBJ whole genome shotgun (WGS) entry which is preliminary data.</text>
</comment>
<sequence>MTSKRTDDLNVGGERTQSKDRPSWRCGRRREEAHAHRVKLSDRCHRMDETMVINNLQLELKQQGHFKD</sequence>
<evidence type="ECO:0000313" key="3">
    <source>
        <dbReference type="Proteomes" id="UP000299102"/>
    </source>
</evidence>
<keyword evidence="3" id="KW-1185">Reference proteome</keyword>
<evidence type="ECO:0000313" key="2">
    <source>
        <dbReference type="EMBL" id="GBP09651.1"/>
    </source>
</evidence>
<protein>
    <submittedName>
        <fullName evidence="2">Uncharacterized protein</fullName>
    </submittedName>
</protein>
<gene>
    <name evidence="2" type="ORF">EVAR_76625_1</name>
</gene>
<reference evidence="2 3" key="1">
    <citation type="journal article" date="2019" name="Commun. Biol.">
        <title>The bagworm genome reveals a unique fibroin gene that provides high tensile strength.</title>
        <authorList>
            <person name="Kono N."/>
            <person name="Nakamura H."/>
            <person name="Ohtoshi R."/>
            <person name="Tomita M."/>
            <person name="Numata K."/>
            <person name="Arakawa K."/>
        </authorList>
    </citation>
    <scope>NUCLEOTIDE SEQUENCE [LARGE SCALE GENOMIC DNA]</scope>
</reference>
<accession>A0A4C1T8N3</accession>
<dbReference type="AlphaFoldDB" id="A0A4C1T8N3"/>
<organism evidence="2 3">
    <name type="scientific">Eumeta variegata</name>
    <name type="common">Bagworm moth</name>
    <name type="synonym">Eumeta japonica</name>
    <dbReference type="NCBI Taxonomy" id="151549"/>
    <lineage>
        <taxon>Eukaryota</taxon>
        <taxon>Metazoa</taxon>
        <taxon>Ecdysozoa</taxon>
        <taxon>Arthropoda</taxon>
        <taxon>Hexapoda</taxon>
        <taxon>Insecta</taxon>
        <taxon>Pterygota</taxon>
        <taxon>Neoptera</taxon>
        <taxon>Endopterygota</taxon>
        <taxon>Lepidoptera</taxon>
        <taxon>Glossata</taxon>
        <taxon>Ditrysia</taxon>
        <taxon>Tineoidea</taxon>
        <taxon>Psychidae</taxon>
        <taxon>Oiketicinae</taxon>
        <taxon>Eumeta</taxon>
    </lineage>
</organism>
<feature type="compositionally biased region" description="Basic and acidic residues" evidence="1">
    <location>
        <begin position="16"/>
        <end position="28"/>
    </location>
</feature>
<name>A0A4C1T8N3_EUMVA</name>
<evidence type="ECO:0000256" key="1">
    <source>
        <dbReference type="SAM" id="MobiDB-lite"/>
    </source>
</evidence>
<dbReference type="Proteomes" id="UP000299102">
    <property type="component" value="Unassembled WGS sequence"/>
</dbReference>